<name>I1NZY2_ORYGL</name>
<keyword evidence="6" id="KW-0378">Hydrolase</keyword>
<organism evidence="9 10">
    <name type="scientific">Oryza glaberrima</name>
    <name type="common">African rice</name>
    <dbReference type="NCBI Taxonomy" id="4538"/>
    <lineage>
        <taxon>Eukaryota</taxon>
        <taxon>Viridiplantae</taxon>
        <taxon>Streptophyta</taxon>
        <taxon>Embryophyta</taxon>
        <taxon>Tracheophyta</taxon>
        <taxon>Spermatophyta</taxon>
        <taxon>Magnoliopsida</taxon>
        <taxon>Liliopsida</taxon>
        <taxon>Poales</taxon>
        <taxon>Poaceae</taxon>
        <taxon>BOP clade</taxon>
        <taxon>Oryzoideae</taxon>
        <taxon>Oryzeae</taxon>
        <taxon>Oryzinae</taxon>
        <taxon>Oryza</taxon>
    </lineage>
</organism>
<evidence type="ECO:0000256" key="7">
    <source>
        <dbReference type="ARBA" id="ARBA00023242"/>
    </source>
</evidence>
<dbReference type="InterPro" id="IPR045249">
    <property type="entry name" value="HARBI1-like"/>
</dbReference>
<dbReference type="GO" id="GO:0046872">
    <property type="term" value="F:metal ion binding"/>
    <property type="evidence" value="ECO:0007669"/>
    <property type="project" value="UniProtKB-KW"/>
</dbReference>
<dbReference type="eggNOG" id="KOG4585">
    <property type="taxonomic scope" value="Eukaryota"/>
</dbReference>
<reference evidence="9" key="1">
    <citation type="submission" date="2015-06" db="UniProtKB">
        <authorList>
            <consortium name="EnsemblPlants"/>
        </authorList>
    </citation>
    <scope>IDENTIFICATION</scope>
</reference>
<keyword evidence="5" id="KW-0479">Metal-binding</keyword>
<evidence type="ECO:0000256" key="3">
    <source>
        <dbReference type="ARBA" id="ARBA00006958"/>
    </source>
</evidence>
<comment type="similarity">
    <text evidence="3">Belongs to the HARBI1 family.</text>
</comment>
<evidence type="ECO:0000256" key="4">
    <source>
        <dbReference type="ARBA" id="ARBA00022722"/>
    </source>
</evidence>
<keyword evidence="10" id="KW-1185">Reference proteome</keyword>
<dbReference type="InterPro" id="IPR027806">
    <property type="entry name" value="HARBI1_dom"/>
</dbReference>
<feature type="domain" description="DDE Tnp4" evidence="8">
    <location>
        <begin position="5"/>
        <end position="76"/>
    </location>
</feature>
<evidence type="ECO:0000256" key="2">
    <source>
        <dbReference type="ARBA" id="ARBA00004123"/>
    </source>
</evidence>
<evidence type="ECO:0000259" key="8">
    <source>
        <dbReference type="Pfam" id="PF13359"/>
    </source>
</evidence>
<dbReference type="STRING" id="4538.I1NZY2"/>
<keyword evidence="7" id="KW-0539">Nucleus</keyword>
<evidence type="ECO:0000256" key="5">
    <source>
        <dbReference type="ARBA" id="ARBA00022723"/>
    </source>
</evidence>
<dbReference type="GO" id="GO:0005634">
    <property type="term" value="C:nucleus"/>
    <property type="evidence" value="ECO:0007669"/>
    <property type="project" value="UniProtKB-SubCell"/>
</dbReference>
<dbReference type="Pfam" id="PF13359">
    <property type="entry name" value="DDE_Tnp_4"/>
    <property type="match status" value="1"/>
</dbReference>
<dbReference type="Proteomes" id="UP000007306">
    <property type="component" value="Chromosome 2"/>
</dbReference>
<protein>
    <recommendedName>
        <fullName evidence="8">DDE Tnp4 domain-containing protein</fullName>
    </recommendedName>
</protein>
<comment type="subcellular location">
    <subcellularLocation>
        <location evidence="2">Nucleus</location>
    </subcellularLocation>
</comment>
<keyword evidence="4" id="KW-0540">Nuclease</keyword>
<dbReference type="EnsemblPlants" id="ORGLA02G0128800.1">
    <property type="protein sequence ID" value="ORGLA02G0128800.1"/>
    <property type="gene ID" value="ORGLA02G0128800"/>
</dbReference>
<accession>I1NZY2</accession>
<dbReference type="OMA" id="CHTRIER"/>
<evidence type="ECO:0000313" key="9">
    <source>
        <dbReference type="EnsemblPlants" id="ORGLA02G0128800.1"/>
    </source>
</evidence>
<reference evidence="9 10" key="2">
    <citation type="submission" date="2018-04" db="EMBL/GenBank/DDBJ databases">
        <title>OglaRS2 (Oryza glaberrima Reference Sequence Version 2).</title>
        <authorList>
            <person name="Zhang J."/>
            <person name="Kudrna D."/>
            <person name="Lee S."/>
            <person name="Talag J."/>
            <person name="Rajasekar S."/>
            <person name="Wing R.A."/>
        </authorList>
    </citation>
    <scope>NUCLEOTIDE SEQUENCE [LARGE SCALE GENOMIC DNA]</scope>
    <source>
        <strain evidence="9 10">cv. IRGC 96717</strain>
    </source>
</reference>
<evidence type="ECO:0000313" key="10">
    <source>
        <dbReference type="Proteomes" id="UP000007306"/>
    </source>
</evidence>
<dbReference type="HOGENOM" id="CLU_2629166_0_0_1"/>
<comment type="cofactor">
    <cofactor evidence="1">
        <name>a divalent metal cation</name>
        <dbReference type="ChEBI" id="CHEBI:60240"/>
    </cofactor>
</comment>
<dbReference type="Gramene" id="ORGLA02G0128800.1">
    <property type="protein sequence ID" value="ORGLA02G0128800.1"/>
    <property type="gene ID" value="ORGLA02G0128800"/>
</dbReference>
<dbReference type="PANTHER" id="PTHR22930">
    <property type="match status" value="1"/>
</dbReference>
<evidence type="ECO:0000256" key="6">
    <source>
        <dbReference type="ARBA" id="ARBA00022801"/>
    </source>
</evidence>
<dbReference type="GO" id="GO:0004518">
    <property type="term" value="F:nuclease activity"/>
    <property type="evidence" value="ECO:0007669"/>
    <property type="project" value="UniProtKB-KW"/>
</dbReference>
<dbReference type="GO" id="GO:0016787">
    <property type="term" value="F:hydrolase activity"/>
    <property type="evidence" value="ECO:0007669"/>
    <property type="project" value="UniProtKB-KW"/>
</dbReference>
<sequence length="78" mass="8995">REITFKGCYYFVDAGYTNANGFLASYGGQRYHLGRFTALDRPCSAEEYFNMRHTSARNIIERSFGRLKGRWAILMSPS</sequence>
<evidence type="ECO:0000256" key="1">
    <source>
        <dbReference type="ARBA" id="ARBA00001968"/>
    </source>
</evidence>
<dbReference type="PANTHER" id="PTHR22930:SF293">
    <property type="entry name" value="PROTEIN ALP1-LIKE"/>
    <property type="match status" value="1"/>
</dbReference>
<proteinExistence type="inferred from homology"/>
<dbReference type="AlphaFoldDB" id="I1NZY2"/>